<keyword evidence="1" id="KW-0547">Nucleotide-binding</keyword>
<evidence type="ECO:0000256" key="4">
    <source>
        <dbReference type="SAM" id="MobiDB-lite"/>
    </source>
</evidence>
<dbReference type="SMART" id="SM00534">
    <property type="entry name" value="MUTSac"/>
    <property type="match status" value="1"/>
</dbReference>
<feature type="region of interest" description="Disordered" evidence="4">
    <location>
        <begin position="142"/>
        <end position="176"/>
    </location>
</feature>
<keyword evidence="3" id="KW-0238">DNA-binding</keyword>
<dbReference type="PANTHER" id="PTHR11361:SF34">
    <property type="entry name" value="DNA MISMATCH REPAIR PROTEIN MSH1, MITOCHONDRIAL"/>
    <property type="match status" value="1"/>
</dbReference>
<evidence type="ECO:0000256" key="2">
    <source>
        <dbReference type="ARBA" id="ARBA00022840"/>
    </source>
</evidence>
<dbReference type="GO" id="GO:0005524">
    <property type="term" value="F:ATP binding"/>
    <property type="evidence" value="ECO:0007669"/>
    <property type="project" value="UniProtKB-KW"/>
</dbReference>
<organism evidence="6 7">
    <name type="scientific">Leclercia adecarboxylata</name>
    <dbReference type="NCBI Taxonomy" id="83655"/>
    <lineage>
        <taxon>Bacteria</taxon>
        <taxon>Pseudomonadati</taxon>
        <taxon>Pseudomonadota</taxon>
        <taxon>Gammaproteobacteria</taxon>
        <taxon>Enterobacterales</taxon>
        <taxon>Enterobacteriaceae</taxon>
        <taxon>Leclercia</taxon>
    </lineage>
</organism>
<keyword evidence="2" id="KW-0067">ATP-binding</keyword>
<dbReference type="Gene3D" id="3.40.50.300">
    <property type="entry name" value="P-loop containing nucleotide triphosphate hydrolases"/>
    <property type="match status" value="1"/>
</dbReference>
<proteinExistence type="predicted"/>
<dbReference type="InterPro" id="IPR000432">
    <property type="entry name" value="DNA_mismatch_repair_MutS_C"/>
</dbReference>
<evidence type="ECO:0000313" key="6">
    <source>
        <dbReference type="EMBL" id="VTP76618.1"/>
    </source>
</evidence>
<sequence length="176" mass="18679">MGAADDLASGRSTFMVEMTETANILHNATEYSLVLMDEIGRGTSTYDGLSLAWACAESLANKIKALTLFATHYFELTQLPEKMEGVANVHLDALEHGDTIAFMHSVQDGAASKSYGLAVAALAGVPKEVIKRARQKLRELESLAPKRGCDPGRRDADVIAGASRRDLPGAGSAGES</sequence>
<evidence type="ECO:0000256" key="1">
    <source>
        <dbReference type="ARBA" id="ARBA00022741"/>
    </source>
</evidence>
<dbReference type="InterPro" id="IPR027417">
    <property type="entry name" value="P-loop_NTPase"/>
</dbReference>
<gene>
    <name evidence="6" type="primary">mutS_4</name>
    <name evidence="6" type="ORF">NCTC13032_05837</name>
</gene>
<dbReference type="PROSITE" id="PS00486">
    <property type="entry name" value="DNA_MISMATCH_REPAIR_2"/>
    <property type="match status" value="1"/>
</dbReference>
<dbReference type="Pfam" id="PF00488">
    <property type="entry name" value="MutS_V"/>
    <property type="match status" value="1"/>
</dbReference>
<reference evidence="6 7" key="1">
    <citation type="submission" date="2019-05" db="EMBL/GenBank/DDBJ databases">
        <authorList>
            <consortium name="Pathogen Informatics"/>
        </authorList>
    </citation>
    <scope>NUCLEOTIDE SEQUENCE [LARGE SCALE GENOMIC DNA]</scope>
    <source>
        <strain evidence="6 7">NCTC13032</strain>
    </source>
</reference>
<dbReference type="SUPFAM" id="SSF52540">
    <property type="entry name" value="P-loop containing nucleoside triphosphate hydrolases"/>
    <property type="match status" value="1"/>
</dbReference>
<evidence type="ECO:0000256" key="3">
    <source>
        <dbReference type="ARBA" id="ARBA00023125"/>
    </source>
</evidence>
<feature type="compositionally biased region" description="Basic and acidic residues" evidence="4">
    <location>
        <begin position="147"/>
        <end position="167"/>
    </location>
</feature>
<dbReference type="EMBL" id="LR590464">
    <property type="protein sequence ID" value="VTP76618.1"/>
    <property type="molecule type" value="Genomic_DNA"/>
</dbReference>
<evidence type="ECO:0000313" key="7">
    <source>
        <dbReference type="Proteomes" id="UP000310719"/>
    </source>
</evidence>
<accession>A0A4U9IFI7</accession>
<dbReference type="PANTHER" id="PTHR11361">
    <property type="entry name" value="DNA MISMATCH REPAIR PROTEIN MUTS FAMILY MEMBER"/>
    <property type="match status" value="1"/>
</dbReference>
<dbReference type="GO" id="GO:0140664">
    <property type="term" value="F:ATP-dependent DNA damage sensor activity"/>
    <property type="evidence" value="ECO:0007669"/>
    <property type="project" value="InterPro"/>
</dbReference>
<dbReference type="GO" id="GO:0006298">
    <property type="term" value="P:mismatch repair"/>
    <property type="evidence" value="ECO:0007669"/>
    <property type="project" value="InterPro"/>
</dbReference>
<name>A0A4U9IFI7_9ENTR</name>
<evidence type="ECO:0000259" key="5">
    <source>
        <dbReference type="PROSITE" id="PS00486"/>
    </source>
</evidence>
<protein>
    <submittedName>
        <fullName evidence="6">DNA mismatch repair protein mutS</fullName>
    </submittedName>
</protein>
<dbReference type="Proteomes" id="UP000310719">
    <property type="component" value="Chromosome"/>
</dbReference>
<dbReference type="InterPro" id="IPR045076">
    <property type="entry name" value="MutS"/>
</dbReference>
<dbReference type="GO" id="GO:0030983">
    <property type="term" value="F:mismatched DNA binding"/>
    <property type="evidence" value="ECO:0007669"/>
    <property type="project" value="InterPro"/>
</dbReference>
<feature type="domain" description="DNA mismatch repair proteins mutS family" evidence="5">
    <location>
        <begin position="32"/>
        <end position="48"/>
    </location>
</feature>
<dbReference type="AlphaFoldDB" id="A0A4U9IFI7"/>
<dbReference type="GO" id="GO:0005829">
    <property type="term" value="C:cytosol"/>
    <property type="evidence" value="ECO:0007669"/>
    <property type="project" value="TreeGrafter"/>
</dbReference>